<dbReference type="InterPro" id="IPR038570">
    <property type="entry name" value="HicA_sf"/>
</dbReference>
<evidence type="ECO:0000256" key="5">
    <source>
        <dbReference type="ARBA" id="ARBA00022801"/>
    </source>
</evidence>
<evidence type="ECO:0000313" key="9">
    <source>
        <dbReference type="Proteomes" id="UP000177096"/>
    </source>
</evidence>
<organism evidence="8 9">
    <name type="scientific">Candidatus Zambryskibacteria bacterium RIFCSPLOWO2_02_FULL_39_14</name>
    <dbReference type="NCBI Taxonomy" id="1802769"/>
    <lineage>
        <taxon>Bacteria</taxon>
        <taxon>Candidatus Zambryskiibacteriota</taxon>
    </lineage>
</organism>
<keyword evidence="2" id="KW-1277">Toxin-antitoxin system</keyword>
<accession>A0A1G2UFD8</accession>
<evidence type="ECO:0000313" key="8">
    <source>
        <dbReference type="EMBL" id="OHB08171.1"/>
    </source>
</evidence>
<comment type="caution">
    <text evidence="8">The sequence shown here is derived from an EMBL/GenBank/DDBJ whole genome shotgun (WGS) entry which is preliminary data.</text>
</comment>
<keyword evidence="3" id="KW-0540">Nuclease</keyword>
<dbReference type="Proteomes" id="UP000177096">
    <property type="component" value="Unassembled WGS sequence"/>
</dbReference>
<dbReference type="AlphaFoldDB" id="A0A1G2UFD8"/>
<dbReference type="Gene3D" id="3.30.920.30">
    <property type="entry name" value="Hypothetical protein"/>
    <property type="match status" value="1"/>
</dbReference>
<evidence type="ECO:0000256" key="7">
    <source>
        <dbReference type="ARBA" id="ARBA00023016"/>
    </source>
</evidence>
<dbReference type="Pfam" id="PF07927">
    <property type="entry name" value="HicA_toxin"/>
    <property type="match status" value="1"/>
</dbReference>
<evidence type="ECO:0000256" key="4">
    <source>
        <dbReference type="ARBA" id="ARBA00022759"/>
    </source>
</evidence>
<comment type="similarity">
    <text evidence="1">Belongs to the HicA mRNA interferase family.</text>
</comment>
<proteinExistence type="inferred from homology"/>
<dbReference type="InterPro" id="IPR012933">
    <property type="entry name" value="HicA_mRNA_interferase"/>
</dbReference>
<name>A0A1G2UFD8_9BACT</name>
<gene>
    <name evidence="8" type="ORF">A3I86_00480</name>
</gene>
<protein>
    <recommendedName>
        <fullName evidence="10">Addiction module toxin, HicA family</fullName>
    </recommendedName>
</protein>
<dbReference type="EMBL" id="MHWM01000030">
    <property type="protein sequence ID" value="OHB08171.1"/>
    <property type="molecule type" value="Genomic_DNA"/>
</dbReference>
<keyword evidence="7" id="KW-0346">Stress response</keyword>
<evidence type="ECO:0000256" key="1">
    <source>
        <dbReference type="ARBA" id="ARBA00006620"/>
    </source>
</evidence>
<dbReference type="GO" id="GO:0003729">
    <property type="term" value="F:mRNA binding"/>
    <property type="evidence" value="ECO:0007669"/>
    <property type="project" value="InterPro"/>
</dbReference>
<dbReference type="GO" id="GO:0004519">
    <property type="term" value="F:endonuclease activity"/>
    <property type="evidence" value="ECO:0007669"/>
    <property type="project" value="UniProtKB-KW"/>
</dbReference>
<keyword evidence="6" id="KW-0694">RNA-binding</keyword>
<reference evidence="8 9" key="1">
    <citation type="journal article" date="2016" name="Nat. Commun.">
        <title>Thousands of microbial genomes shed light on interconnected biogeochemical processes in an aquifer system.</title>
        <authorList>
            <person name="Anantharaman K."/>
            <person name="Brown C.T."/>
            <person name="Hug L.A."/>
            <person name="Sharon I."/>
            <person name="Castelle C.J."/>
            <person name="Probst A.J."/>
            <person name="Thomas B.C."/>
            <person name="Singh A."/>
            <person name="Wilkins M.J."/>
            <person name="Karaoz U."/>
            <person name="Brodie E.L."/>
            <person name="Williams K.H."/>
            <person name="Hubbard S.S."/>
            <person name="Banfield J.F."/>
        </authorList>
    </citation>
    <scope>NUCLEOTIDE SEQUENCE [LARGE SCALE GENOMIC DNA]</scope>
</reference>
<dbReference type="GO" id="GO:0016787">
    <property type="term" value="F:hydrolase activity"/>
    <property type="evidence" value="ECO:0007669"/>
    <property type="project" value="UniProtKB-KW"/>
</dbReference>
<sequence>MSKKLRTLSGKNIVGFLQKQGFEIEYGKGSHCKLVRLFKREKQAIVVSLHKELARGTIKAIFNQASRFVSQDELKKYFYSD</sequence>
<evidence type="ECO:0008006" key="10">
    <source>
        <dbReference type="Google" id="ProtNLM"/>
    </source>
</evidence>
<keyword evidence="5" id="KW-0378">Hydrolase</keyword>
<evidence type="ECO:0000256" key="6">
    <source>
        <dbReference type="ARBA" id="ARBA00022884"/>
    </source>
</evidence>
<dbReference type="SUPFAM" id="SSF54786">
    <property type="entry name" value="YcfA/nrd intein domain"/>
    <property type="match status" value="1"/>
</dbReference>
<evidence type="ECO:0000256" key="3">
    <source>
        <dbReference type="ARBA" id="ARBA00022722"/>
    </source>
</evidence>
<keyword evidence="4" id="KW-0255">Endonuclease</keyword>
<evidence type="ECO:0000256" key="2">
    <source>
        <dbReference type="ARBA" id="ARBA00022649"/>
    </source>
</evidence>